<keyword evidence="1" id="KW-0472">Membrane</keyword>
<proteinExistence type="predicted"/>
<dbReference type="EMBL" id="CP038267">
    <property type="protein sequence ID" value="QBR91772.1"/>
    <property type="molecule type" value="Genomic_DNA"/>
</dbReference>
<keyword evidence="4" id="KW-1185">Reference proteome</keyword>
<feature type="transmembrane region" description="Helical" evidence="1">
    <location>
        <begin position="87"/>
        <end position="105"/>
    </location>
</feature>
<feature type="transmembrane region" description="Helical" evidence="1">
    <location>
        <begin position="111"/>
        <end position="132"/>
    </location>
</feature>
<dbReference type="Proteomes" id="UP000294894">
    <property type="component" value="Chromosome"/>
</dbReference>
<dbReference type="Pfam" id="PF09990">
    <property type="entry name" value="DUF2231"/>
    <property type="match status" value="1"/>
</dbReference>
<keyword evidence="1" id="KW-1133">Transmembrane helix</keyword>
<dbReference type="RefSeq" id="WP_135074716.1">
    <property type="nucleotide sequence ID" value="NZ_CP038267.1"/>
</dbReference>
<evidence type="ECO:0000313" key="4">
    <source>
        <dbReference type="Proteomes" id="UP000294894"/>
    </source>
</evidence>
<reference evidence="3 4" key="1">
    <citation type="submission" date="2019-03" db="EMBL/GenBank/DDBJ databases">
        <title>Three New Species of Nocardioides, Nocardioides euryhalodurans sp. nov., Nocardioides seonyuensis sp. nov. and Nocardioides eburneoflavus sp. nov., Iolated from Soil.</title>
        <authorList>
            <person name="Roh S.G."/>
            <person name="Lee C."/>
            <person name="Kim M.-K."/>
            <person name="Kim S.B."/>
        </authorList>
    </citation>
    <scope>NUCLEOTIDE SEQUENCE [LARGE SCALE GENOMIC DNA]</scope>
    <source>
        <strain evidence="3 4">MMS17-SY117</strain>
    </source>
</reference>
<evidence type="ECO:0000313" key="3">
    <source>
        <dbReference type="EMBL" id="QBR91772.1"/>
    </source>
</evidence>
<evidence type="ECO:0000256" key="1">
    <source>
        <dbReference type="SAM" id="Phobius"/>
    </source>
</evidence>
<sequence length="150" mass="15828">MEISGLPLHPLVVHAAVVFGPLGALTALLYAVLSRWRDRLRWPMLVLALVATGSVVAAYLTGNSFLESRPELGQKPLVQTHEERAELLLWLTLGFGVVAVVAGWLHARAGALGTVVRVVLGLGAAAVLVQVVRTGDAGARAVWEAVLARG</sequence>
<gene>
    <name evidence="3" type="ORF">EXE57_05420</name>
</gene>
<feature type="transmembrane region" description="Helical" evidence="1">
    <location>
        <begin position="45"/>
        <end position="66"/>
    </location>
</feature>
<accession>A0A4V1BDN8</accession>
<feature type="domain" description="DUF2231" evidence="2">
    <location>
        <begin position="5"/>
        <end position="145"/>
    </location>
</feature>
<evidence type="ECO:0000259" key="2">
    <source>
        <dbReference type="Pfam" id="PF09990"/>
    </source>
</evidence>
<dbReference type="OrthoDB" id="3830771at2"/>
<dbReference type="AlphaFoldDB" id="A0A4V1BDN8"/>
<keyword evidence="1" id="KW-0812">Transmembrane</keyword>
<dbReference type="InterPro" id="IPR019251">
    <property type="entry name" value="DUF2231_TM"/>
</dbReference>
<feature type="transmembrane region" description="Helical" evidence="1">
    <location>
        <begin position="12"/>
        <end position="33"/>
    </location>
</feature>
<dbReference type="KEGG" id="noy:EXE57_05420"/>
<organism evidence="3 4">
    <name type="scientific">Nocardioides euryhalodurans</name>
    <dbReference type="NCBI Taxonomy" id="2518370"/>
    <lineage>
        <taxon>Bacteria</taxon>
        <taxon>Bacillati</taxon>
        <taxon>Actinomycetota</taxon>
        <taxon>Actinomycetes</taxon>
        <taxon>Propionibacteriales</taxon>
        <taxon>Nocardioidaceae</taxon>
        <taxon>Nocardioides</taxon>
    </lineage>
</organism>
<name>A0A4V1BDN8_9ACTN</name>
<protein>
    <recommendedName>
        <fullName evidence="2">DUF2231 domain-containing protein</fullName>
    </recommendedName>
</protein>